<dbReference type="Proteomes" id="UP000034471">
    <property type="component" value="Unassembled WGS sequence"/>
</dbReference>
<dbReference type="STRING" id="1618481.US54_C0019G0006"/>
<name>A0A0G0H7D7_9BACT</name>
<keyword evidence="1" id="KW-0812">Transmembrane</keyword>
<dbReference type="AlphaFoldDB" id="A0A0G0H7D7"/>
<keyword evidence="1" id="KW-1133">Transmembrane helix</keyword>
<protein>
    <submittedName>
        <fullName evidence="2">Uncharacterized protein</fullName>
    </submittedName>
</protein>
<dbReference type="EMBL" id="LBTJ01000019">
    <property type="protein sequence ID" value="KKQ38062.1"/>
    <property type="molecule type" value="Genomic_DNA"/>
</dbReference>
<evidence type="ECO:0000313" key="2">
    <source>
        <dbReference type="EMBL" id="KKQ38062.1"/>
    </source>
</evidence>
<proteinExistence type="predicted"/>
<comment type="caution">
    <text evidence="2">The sequence shown here is derived from an EMBL/GenBank/DDBJ whole genome shotgun (WGS) entry which is preliminary data.</text>
</comment>
<reference evidence="2 3" key="1">
    <citation type="journal article" date="2015" name="Nature">
        <title>rRNA introns, odd ribosomes, and small enigmatic genomes across a large radiation of phyla.</title>
        <authorList>
            <person name="Brown C.T."/>
            <person name="Hug L.A."/>
            <person name="Thomas B.C."/>
            <person name="Sharon I."/>
            <person name="Castelle C.J."/>
            <person name="Singh A."/>
            <person name="Wilkins M.J."/>
            <person name="Williams K.H."/>
            <person name="Banfield J.F."/>
        </authorList>
    </citation>
    <scope>NUCLEOTIDE SEQUENCE [LARGE SCALE GENOMIC DNA]</scope>
</reference>
<organism evidence="2 3">
    <name type="scientific">Candidatus Roizmanbacteria bacterium GW2011_GWA2_37_7</name>
    <dbReference type="NCBI Taxonomy" id="1618481"/>
    <lineage>
        <taxon>Bacteria</taxon>
        <taxon>Candidatus Roizmaniibacteriota</taxon>
    </lineage>
</organism>
<keyword evidence="1" id="KW-0472">Membrane</keyword>
<gene>
    <name evidence="2" type="ORF">US54_C0019G0006</name>
</gene>
<accession>A0A0G0H7D7</accession>
<feature type="transmembrane region" description="Helical" evidence="1">
    <location>
        <begin position="17"/>
        <end position="38"/>
    </location>
</feature>
<evidence type="ECO:0000313" key="3">
    <source>
        <dbReference type="Proteomes" id="UP000034471"/>
    </source>
</evidence>
<evidence type="ECO:0000256" key="1">
    <source>
        <dbReference type="SAM" id="Phobius"/>
    </source>
</evidence>
<sequence>MYYNELLMDYQIASKKLIAAFVLFSVIMSVTAFVYSSLFNGQTVTVCSSGQRLAVVFHLANDATILIPTSSLKNTLDCLRKGMSFYDRDLELVVTAGMSEDYMLNLRSRYTIKQETDRLRLNTGLQIITNGNVLTVKTNKLQAFFLKEITDPYTFVEYLRQINPEIVVVPQFTEVISKLLSDIFISDVIRSIELKEGNFITLHL</sequence>